<dbReference type="AlphaFoldDB" id="A0AAV1UQP8"/>
<evidence type="ECO:0000313" key="1">
    <source>
        <dbReference type="EMBL" id="CAK7936023.1"/>
    </source>
</evidence>
<organism evidence="1 2">
    <name type="scientific">Peronospora matthiolae</name>
    <dbReference type="NCBI Taxonomy" id="2874970"/>
    <lineage>
        <taxon>Eukaryota</taxon>
        <taxon>Sar</taxon>
        <taxon>Stramenopiles</taxon>
        <taxon>Oomycota</taxon>
        <taxon>Peronosporomycetes</taxon>
        <taxon>Peronosporales</taxon>
        <taxon>Peronosporaceae</taxon>
        <taxon>Peronospora</taxon>
    </lineage>
</organism>
<evidence type="ECO:0000313" key="2">
    <source>
        <dbReference type="Proteomes" id="UP001162060"/>
    </source>
</evidence>
<name>A0AAV1UQP8_9STRA</name>
<accession>A0AAV1UQP8</accession>
<dbReference type="Proteomes" id="UP001162060">
    <property type="component" value="Unassembled WGS sequence"/>
</dbReference>
<dbReference type="EMBL" id="CAKLBY020000223">
    <property type="protein sequence ID" value="CAK7936023.1"/>
    <property type="molecule type" value="Genomic_DNA"/>
</dbReference>
<comment type="caution">
    <text evidence="1">The sequence shown here is derived from an EMBL/GenBank/DDBJ whole genome shotgun (WGS) entry which is preliminary data.</text>
</comment>
<sequence>MWEPSTSSEDAATRFREGRDESAVISIMKRLASTNDVGLRYIEDRLQSILMIWWKSKQRTADYVFNFLKINKSISKAQEKATMVEKAVCLADDQAFVMWDAYVYFIDQHDPIKTISRILVPEHFGIEEWDKILAAARKSMGPSTRREIGWKAKPYEDLTSHRELARSAKKPRGAKRKG</sequence>
<gene>
    <name evidence="1" type="ORF">PM001_LOCUS21173</name>
</gene>
<proteinExistence type="predicted"/>
<protein>
    <submittedName>
        <fullName evidence="1">Uncharacterized protein</fullName>
    </submittedName>
</protein>
<reference evidence="1" key="1">
    <citation type="submission" date="2024-01" db="EMBL/GenBank/DDBJ databases">
        <authorList>
            <person name="Webb A."/>
        </authorList>
    </citation>
    <scope>NUCLEOTIDE SEQUENCE</scope>
    <source>
        <strain evidence="1">Pm1</strain>
    </source>
</reference>